<dbReference type="Gene3D" id="3.30.565.10">
    <property type="entry name" value="Histidine kinase-like ATPase, C-terminal domain"/>
    <property type="match status" value="1"/>
</dbReference>
<feature type="compositionally biased region" description="Polar residues" evidence="1">
    <location>
        <begin position="1185"/>
        <end position="1194"/>
    </location>
</feature>
<feature type="domain" description="Heterokaryon incompatibility" evidence="2">
    <location>
        <begin position="1693"/>
        <end position="1841"/>
    </location>
</feature>
<evidence type="ECO:0000313" key="4">
    <source>
        <dbReference type="Proteomes" id="UP000287972"/>
    </source>
</evidence>
<name>A0A428PHZ6_9HYPO</name>
<keyword evidence="4" id="KW-1185">Reference proteome</keyword>
<dbReference type="Pfam" id="PF26639">
    <property type="entry name" value="Het-6_barrel"/>
    <property type="match status" value="1"/>
</dbReference>
<comment type="caution">
    <text evidence="3">The sequence shown here is derived from an EMBL/GenBank/DDBJ whole genome shotgun (WGS) entry which is preliminary data.</text>
</comment>
<dbReference type="PANTHER" id="PTHR32387:SF0">
    <property type="entry name" value="PROTEIN NO VEIN"/>
    <property type="match status" value="1"/>
</dbReference>
<gene>
    <name evidence="3" type="ORF">CEP51_015025</name>
</gene>
<dbReference type="InterPro" id="IPR036890">
    <property type="entry name" value="HATPase_C_sf"/>
</dbReference>
<accession>A0A428PHZ6</accession>
<feature type="compositionally biased region" description="Polar residues" evidence="1">
    <location>
        <begin position="1231"/>
        <end position="1246"/>
    </location>
</feature>
<feature type="region of interest" description="Disordered" evidence="1">
    <location>
        <begin position="1168"/>
        <end position="1342"/>
    </location>
</feature>
<dbReference type="Proteomes" id="UP000287972">
    <property type="component" value="Unassembled WGS sequence"/>
</dbReference>
<sequence length="2236" mass="254196">MESGNAAREHIDAICQDRSPGPNKRNVEDLENALHLLSEELYSSDTHFLLELLQNADDNEYKASKPSFSLTLTDDALLTHSNETGFTRSNVEAICRIGKSSKVKLDGRRSIGEKGIGFKSVFKVASTVWISSRGYSFKFEKDRPLGMISPIWEELPQEQLSKGSSSEGGTFMRLQLSHDCDREQLRKEITSFDPNMLIFLRTLKEITLTIADSNGYSQRVLCGASEPNAIKILQNDKEIVNYVTFTYTVQDMPSEPKRQGITESDILLAFPVQDNQGQPAAHQVYAFLPIRNYGFNFLLQADFLLTSNREDITTSPWNETLHDSIPRAFAAAVKHLNRTSLRFTWPRCIPSSRELQAPFLYTSFWIEQELKASCVLESEDPSGCLKRPSSLNFVPESFTFEDPKDRMKKAMTLNETTRSKYLSQKYSHDHVQQLKRLGLLELDFLTFVEDLKVHLDRPEHNSKHQPKIWHSRLAELFIQQPIVPRYPESVFELQIIPLRGGRWISVNEAKGMLFFPSQDTRDPGLEDTPIMEIDPDALGSKARTELFRRLGAKLFNNQEICRAIQQHISLSSTSQLSIASLVSYVLFLFHHSSEAPSTAMWVVTETEQRLPASRVYSCQWHVGNKVLPVLHPNYIKRVDSEDREKWDHWLTDWLGIRRVPPLVDGSPDMFSLSRDMGLIRDNWASLDFLRLLRDNMGEYSKWLENDRGKSEDWAESSSKLKACLAETKVQCRGKSASVRLDETILLPREQGKWAELENHFPVLDVPDPGSSSWSFLRHFGVRNGTNPGLYLEILKTARDNKRSGDYTWVYEAIQDIPSQNARVIEQGFSTEPLIFIPATKFGQSQWATAKQCVWSGPDLLRRTPVLDRIYGSCKALFKRLLGVKGATTEILITEAKKIRDDDNIEYIAALFQAIDTFARRDENKQLNQQPEQLAEMVASLQECQIFPIELERYEDGAEGRHMLRSWTSEKTWFIADRPHLRKSLADAVLMIAFDIGQLDRMKWIQHLPGIEERLLSKAAFCRPKPGLKSVPDDPYTNLLRTRAKFISWLIPRSWSERDATVNRLKSAIVFGVERLEVMWVVRDGSDEHCSMPVPSRALVVRGDDGLHIYMNAQDIKSNSVPPEVAESLSACCNIREESITTLLVLTCKEENIQDELAWRGVYKPVEDDPYADFNEDGDGEDEQYNNEGSAGNTSHIEKPKVQPEEWPDPPNPQPRFITAEGPFKEVKVDESSLSPTDSRSNAQQTPEAEAVGDIPFQARRHKKNKNHGSELNDIFEGPSKPREEGSASPRTRTGPPEQGKEPSTASLARKNNGARSWRTLANSTTAGGIPPPPPKPSVRPPAKTLGEVVESFSQPANSVKIDDLAQLPYVHGMDNEFNLTGRANMIFVPDHQDLPQLTSTARSNPNGFRVLPACMQLAKDGDSTIFIARNKTGTDNHEQAFLGQVLVSNRLKELLGDRYTEKDHWTSPMRCRLTQEPFSSGKSKQATFTIPSPDGANLTEFLVWNSYKRAREWREECPNYHIEVHATASGRRSPLVMKTSVMEMARQYRLRHTYAPQNDVFILICIFDSQEEPKLRLYVDPWALYSAGRLRLTVKVDYPNFYHVLIDRGSGIKDPEWTGVARRNQGYTQPLRHLARGGGPARCPTPAAKSYVWEPLRHPKNTRLLCLEPGDGIDELRGELKEISLAPPVGFEYFAISYAWGSSLKQFSLWTPQGCIPLTASLYLGLKRLRRKEGKIWLWADAICINQEDREGDDEKARQIVLMTNIFQSAVRVYIWLGEDEDESHVAIQFLEEIAPIASAEVDGQVPKHSPNFPKVEDPKWSILAKLLERRWFRRVWVAQELVLAREAIVVCGARQMTWDTFHAAVDACFSVVEGDGYSFLLPRETKVAAVLHLGAFRRDYYSDRAERDDLLTLLERFHMAEATRQRDKLFALLSLAKDGKKYTPDYRKPLEDIITDFAGVLVKNGRAMDLLYRARGYSKQFPEFPSWIPNWISSPFPDTISRWPNRTHGKDFAAATSVDSDTEVIGSILYIDGYKLDSIKVLGECRSSINEIRSYLNEIFSKVDEVYSDLTNDERREIKCQLPIGNASKPSRGGNWHKGDRLASFLALMNYLERHKEVDKAETHKLLSLRRPDIPTVSNAHLRQLQPYMFTILDFAKLFSSAVVAVTKNQQFVGIVPATAQEGDLLVMFSGSKVPFLIRKVPKTSQFYYIGECYFHGIMYGEHGADSQSKDFQLR</sequence>
<dbReference type="InterPro" id="IPR052957">
    <property type="entry name" value="Auxin_embryo_med"/>
</dbReference>
<reference evidence="3 4" key="1">
    <citation type="submission" date="2017-06" db="EMBL/GenBank/DDBJ databases">
        <title>Comparative genomic analysis of Ambrosia Fusariam Clade fungi.</title>
        <authorList>
            <person name="Stajich J.E."/>
            <person name="Carrillo J."/>
            <person name="Kijimoto T."/>
            <person name="Eskalen A."/>
            <person name="O'Donnell K."/>
            <person name="Kasson M."/>
        </authorList>
    </citation>
    <scope>NUCLEOTIDE SEQUENCE [LARGE SCALE GENOMIC DNA]</scope>
    <source>
        <strain evidence="3 4">NRRL62606</strain>
    </source>
</reference>
<feature type="compositionally biased region" description="Pro residues" evidence="1">
    <location>
        <begin position="1329"/>
        <end position="1339"/>
    </location>
</feature>
<dbReference type="Pfam" id="PF06985">
    <property type="entry name" value="HET"/>
    <property type="match status" value="1"/>
</dbReference>
<evidence type="ECO:0000313" key="3">
    <source>
        <dbReference type="EMBL" id="RSL52620.1"/>
    </source>
</evidence>
<protein>
    <recommendedName>
        <fullName evidence="2">Heterokaryon incompatibility domain-containing protein</fullName>
    </recommendedName>
</protein>
<feature type="region of interest" description="Disordered" evidence="1">
    <location>
        <begin position="1"/>
        <end position="24"/>
    </location>
</feature>
<dbReference type="InterPro" id="IPR010730">
    <property type="entry name" value="HET"/>
</dbReference>
<dbReference type="EMBL" id="NKCL01000754">
    <property type="protein sequence ID" value="RSL52620.1"/>
    <property type="molecule type" value="Genomic_DNA"/>
</dbReference>
<proteinExistence type="predicted"/>
<dbReference type="SUPFAM" id="SSF55874">
    <property type="entry name" value="ATPase domain of HSP90 chaperone/DNA topoisomerase II/histidine kinase"/>
    <property type="match status" value="1"/>
</dbReference>
<evidence type="ECO:0000256" key="1">
    <source>
        <dbReference type="SAM" id="MobiDB-lite"/>
    </source>
</evidence>
<evidence type="ECO:0000259" key="2">
    <source>
        <dbReference type="Pfam" id="PF06985"/>
    </source>
</evidence>
<feature type="compositionally biased region" description="Acidic residues" evidence="1">
    <location>
        <begin position="1168"/>
        <end position="1184"/>
    </location>
</feature>
<dbReference type="PANTHER" id="PTHR32387">
    <property type="entry name" value="WU:FJ29H11"/>
    <property type="match status" value="1"/>
</dbReference>
<dbReference type="NCBIfam" id="NF047352">
    <property type="entry name" value="P_loop_sacsin"/>
    <property type="match status" value="1"/>
</dbReference>
<organism evidence="3 4">
    <name type="scientific">Fusarium floridanum</name>
    <dbReference type="NCBI Taxonomy" id="1325733"/>
    <lineage>
        <taxon>Eukaryota</taxon>
        <taxon>Fungi</taxon>
        <taxon>Dikarya</taxon>
        <taxon>Ascomycota</taxon>
        <taxon>Pezizomycotina</taxon>
        <taxon>Sordariomycetes</taxon>
        <taxon>Hypocreomycetidae</taxon>
        <taxon>Hypocreales</taxon>
        <taxon>Nectriaceae</taxon>
        <taxon>Fusarium</taxon>
        <taxon>Fusarium solani species complex</taxon>
    </lineage>
</organism>